<dbReference type="PANTHER" id="PTHR20857:SF23">
    <property type="entry name" value="THIAMINE BIOSYNTHETIC BIFUNCTIONAL ENZYME"/>
    <property type="match status" value="1"/>
</dbReference>
<dbReference type="Proteomes" id="UP000036520">
    <property type="component" value="Chromosome"/>
</dbReference>
<dbReference type="InterPro" id="IPR036206">
    <property type="entry name" value="ThiamineP_synth_sf"/>
</dbReference>
<dbReference type="EMBL" id="CP012040">
    <property type="protein sequence ID" value="AKP52844.1"/>
    <property type="molecule type" value="Genomic_DNA"/>
</dbReference>
<evidence type="ECO:0000313" key="4">
    <source>
        <dbReference type="EMBL" id="AKP52844.1"/>
    </source>
</evidence>
<feature type="domain" description="Thiamine phosphate synthase/TenI" evidence="3">
    <location>
        <begin position="12"/>
        <end position="193"/>
    </location>
</feature>
<evidence type="ECO:0000313" key="5">
    <source>
        <dbReference type="Proteomes" id="UP000036520"/>
    </source>
</evidence>
<keyword evidence="5" id="KW-1185">Reference proteome</keyword>
<dbReference type="RefSeq" id="WP_048643019.1">
    <property type="nucleotide sequence ID" value="NZ_CP012040.1"/>
</dbReference>
<evidence type="ECO:0000256" key="2">
    <source>
        <dbReference type="ARBA" id="ARBA00022977"/>
    </source>
</evidence>
<dbReference type="GO" id="GO:0004789">
    <property type="term" value="F:thiamine-phosphate diphosphorylase activity"/>
    <property type="evidence" value="ECO:0007669"/>
    <property type="project" value="TreeGrafter"/>
</dbReference>
<dbReference type="GO" id="GO:0009228">
    <property type="term" value="P:thiamine biosynthetic process"/>
    <property type="evidence" value="ECO:0007669"/>
    <property type="project" value="UniProtKB-KW"/>
</dbReference>
<dbReference type="Pfam" id="PF02581">
    <property type="entry name" value="TMP-TENI"/>
    <property type="match status" value="1"/>
</dbReference>
<dbReference type="SUPFAM" id="SSF51391">
    <property type="entry name" value="Thiamin phosphate synthase"/>
    <property type="match status" value="1"/>
</dbReference>
<reference evidence="4 5" key="1">
    <citation type="submission" date="2015-07" db="EMBL/GenBank/DDBJ databases">
        <authorList>
            <person name="Kim K.M."/>
        </authorList>
    </citation>
    <scope>NUCLEOTIDE SEQUENCE [LARGE SCALE GENOMIC DNA]</scope>
    <source>
        <strain evidence="4 5">KCTC 12363</strain>
    </source>
</reference>
<dbReference type="STRING" id="320787.CA2015_3457"/>
<gene>
    <name evidence="4" type="ORF">CA2015_3457</name>
</gene>
<organism evidence="4 5">
    <name type="scientific">Cyclobacterium amurskyense</name>
    <dbReference type="NCBI Taxonomy" id="320787"/>
    <lineage>
        <taxon>Bacteria</taxon>
        <taxon>Pseudomonadati</taxon>
        <taxon>Bacteroidota</taxon>
        <taxon>Cytophagia</taxon>
        <taxon>Cytophagales</taxon>
        <taxon>Cyclobacteriaceae</taxon>
        <taxon>Cyclobacterium</taxon>
    </lineage>
</organism>
<protein>
    <submittedName>
        <fullName evidence="4">Thiamin-phosphate pyrophosphorylase</fullName>
    </submittedName>
</protein>
<accession>A0A0H4PF04</accession>
<evidence type="ECO:0000259" key="3">
    <source>
        <dbReference type="Pfam" id="PF02581"/>
    </source>
</evidence>
<evidence type="ECO:0000256" key="1">
    <source>
        <dbReference type="ARBA" id="ARBA00004948"/>
    </source>
</evidence>
<dbReference type="Gene3D" id="3.20.20.70">
    <property type="entry name" value="Aldolase class I"/>
    <property type="match status" value="1"/>
</dbReference>
<comment type="pathway">
    <text evidence="1">Cofactor biosynthesis; thiamine diphosphate biosynthesis.</text>
</comment>
<dbReference type="CDD" id="cd00564">
    <property type="entry name" value="TMP_TenI"/>
    <property type="match status" value="1"/>
</dbReference>
<dbReference type="InterPro" id="IPR013785">
    <property type="entry name" value="Aldolase_TIM"/>
</dbReference>
<dbReference type="AlphaFoldDB" id="A0A0H4PF04"/>
<dbReference type="PANTHER" id="PTHR20857">
    <property type="entry name" value="THIAMINE-PHOSPHATE PYROPHOSPHORYLASE"/>
    <property type="match status" value="1"/>
</dbReference>
<name>A0A0H4PF04_9BACT</name>
<dbReference type="InterPro" id="IPR022998">
    <property type="entry name" value="ThiamineP_synth_TenI"/>
</dbReference>
<dbReference type="KEGG" id="camu:CA2015_3457"/>
<proteinExistence type="predicted"/>
<sequence>MKKLNLKADKSIYLVIDPSDKPEAVLFPILEQLFTFPLAAVQIWDHFGEGQDEVAFTSKVVELASAYNFPILVNNRWDLLKVENVDGIHLDSLPSDLSSISEFSAKNHLVGLTVNNDLELIRQADKLGMDYVSFCSVYPTKTTQHCDLVSFDSIREAGKITDMPLFLAGGIKTGHLTELQSLPHSGIALISGVMQMENPVAALQNYFNHYNQNNDEIINH</sequence>
<keyword evidence="2" id="KW-0784">Thiamine biosynthesis</keyword>
<dbReference type="GO" id="GO:0005737">
    <property type="term" value="C:cytoplasm"/>
    <property type="evidence" value="ECO:0007669"/>
    <property type="project" value="TreeGrafter"/>
</dbReference>